<organism evidence="2 3">
    <name type="scientific">Siccirubricoccus deserti</name>
    <dbReference type="NCBI Taxonomy" id="2013562"/>
    <lineage>
        <taxon>Bacteria</taxon>
        <taxon>Pseudomonadati</taxon>
        <taxon>Pseudomonadota</taxon>
        <taxon>Alphaproteobacteria</taxon>
        <taxon>Acetobacterales</taxon>
        <taxon>Roseomonadaceae</taxon>
        <taxon>Siccirubricoccus</taxon>
    </lineage>
</organism>
<dbReference type="InterPro" id="IPR007172">
    <property type="entry name" value="DUF374"/>
</dbReference>
<reference evidence="2" key="1">
    <citation type="submission" date="2020-08" db="EMBL/GenBank/DDBJ databases">
        <authorList>
            <person name="Hu Y."/>
            <person name="Nguyen S.V."/>
            <person name="Li F."/>
            <person name="Fanning S."/>
        </authorList>
    </citation>
    <scope>NUCLEOTIDE SEQUENCE</scope>
    <source>
        <strain evidence="2">SYSU D8009</strain>
    </source>
</reference>
<dbReference type="RefSeq" id="WP_186768857.1">
    <property type="nucleotide sequence ID" value="NZ_JACOMF010000002.1"/>
</dbReference>
<evidence type="ECO:0000259" key="1">
    <source>
        <dbReference type="Pfam" id="PF04028"/>
    </source>
</evidence>
<protein>
    <submittedName>
        <fullName evidence="2">Lysophospholipid acyltransferase family protein</fullName>
    </submittedName>
</protein>
<keyword evidence="2" id="KW-0012">Acyltransferase</keyword>
<dbReference type="CDD" id="cd07983">
    <property type="entry name" value="LPLAT_DUF374-like"/>
    <property type="match status" value="1"/>
</dbReference>
<dbReference type="AlphaFoldDB" id="A0A9X0UBL9"/>
<dbReference type="GO" id="GO:0016746">
    <property type="term" value="F:acyltransferase activity"/>
    <property type="evidence" value="ECO:0007669"/>
    <property type="project" value="UniProtKB-KW"/>
</dbReference>
<proteinExistence type="predicted"/>
<dbReference type="EMBL" id="JACOMF010000002">
    <property type="protein sequence ID" value="MBC4014079.1"/>
    <property type="molecule type" value="Genomic_DNA"/>
</dbReference>
<accession>A0A9X0UBL9</accession>
<gene>
    <name evidence="2" type="ORF">H7965_01985</name>
</gene>
<comment type="caution">
    <text evidence="2">The sequence shown here is derived from an EMBL/GenBank/DDBJ whole genome shotgun (WGS) entry which is preliminary data.</text>
</comment>
<keyword evidence="2" id="KW-0808">Transferase</keyword>
<evidence type="ECO:0000313" key="2">
    <source>
        <dbReference type="EMBL" id="MBC4014079.1"/>
    </source>
</evidence>
<feature type="domain" description="DUF374" evidence="1">
    <location>
        <begin position="84"/>
        <end position="147"/>
    </location>
</feature>
<evidence type="ECO:0000313" key="3">
    <source>
        <dbReference type="Proteomes" id="UP000600101"/>
    </source>
</evidence>
<dbReference type="Proteomes" id="UP000600101">
    <property type="component" value="Unassembled WGS sequence"/>
</dbReference>
<sequence length="244" mass="25971">MLRRLIRHPATQAAFARVLGLYLALVFRTTRWTLLGEEHLRAALGPAAEGSGRPVVAAFWHERLPMMPMLWLTARRQVPALAPKRAYVLVSRHRDGRFIGEVVRRFQLEMVHGSTSRGGAAGLRVLLRVLAAGDVVVITPDGPRGPRRSAAPGVAQLAALSGLPVLPCAARTRRARVLGSWDRMVLPLPFGRGVLVMGRPVPVPREAPEAALPAIEAALSAACDTADAWAGRPAAGVAGLGAVA</sequence>
<dbReference type="Pfam" id="PF04028">
    <property type="entry name" value="DUF374"/>
    <property type="match status" value="1"/>
</dbReference>
<keyword evidence="3" id="KW-1185">Reference proteome</keyword>
<name>A0A9X0UBL9_9PROT</name>